<evidence type="ECO:0000259" key="3">
    <source>
        <dbReference type="Pfam" id="PF04426"/>
    </source>
</evidence>
<name>H2AMW5_KAZAF</name>
<dbReference type="Pfam" id="PF04426">
    <property type="entry name" value="Bul1_C"/>
    <property type="match status" value="1"/>
</dbReference>
<dbReference type="eggNOG" id="ENOG502QSAC">
    <property type="taxonomic scope" value="Eukaryota"/>
</dbReference>
<accession>H2AMW5</accession>
<dbReference type="RefSeq" id="XP_003954850.1">
    <property type="nucleotide sequence ID" value="XM_003954801.1"/>
</dbReference>
<evidence type="ECO:0000256" key="1">
    <source>
        <dbReference type="SAM" id="MobiDB-lite"/>
    </source>
</evidence>
<feature type="region of interest" description="Disordered" evidence="1">
    <location>
        <begin position="1"/>
        <end position="20"/>
    </location>
</feature>
<dbReference type="GO" id="GO:0000151">
    <property type="term" value="C:ubiquitin ligase complex"/>
    <property type="evidence" value="ECO:0007669"/>
    <property type="project" value="EnsemblFungi"/>
</dbReference>
<dbReference type="InterPro" id="IPR039634">
    <property type="entry name" value="Bul1-like"/>
</dbReference>
<dbReference type="GO" id="GO:0006513">
    <property type="term" value="P:protein monoubiquitination"/>
    <property type="evidence" value="ECO:0007669"/>
    <property type="project" value="EnsemblFungi"/>
</dbReference>
<dbReference type="GO" id="GO:1990306">
    <property type="term" value="C:RSP5-BUL ubiquitin ligase complex"/>
    <property type="evidence" value="ECO:0007669"/>
    <property type="project" value="EnsemblFungi"/>
</dbReference>
<dbReference type="InterPro" id="IPR022794">
    <property type="entry name" value="Bul1_C"/>
</dbReference>
<dbReference type="HOGENOM" id="CLU_010320_0_0_1"/>
<feature type="domain" description="Bul1 C-terminal" evidence="3">
    <location>
        <begin position="614"/>
        <end position="772"/>
    </location>
</feature>
<feature type="domain" description="Bul1 N-terminal" evidence="2">
    <location>
        <begin position="75"/>
        <end position="470"/>
    </location>
</feature>
<sequence>MPRSSNPNHSLRRPQLKQSISSGNAFIIPAPAPLSGTDNKSASTTNLLKLGRSELSHGTNSDIKNLPVLQDNYYHDAADSNDNESILVDVLPSFEMYNVLHRHIPQGNVDPDRHEFPPNYQEETTNTTTTPTVETPTATSSATSLDLEHLQTVHYMMEDDLNDQDNIIIERLYSLPKLNVSPINIEIKITKNASQPHVKSEETSILKEYTNGDIIHGYCTIENTTNQHLKFEMFYVTLEGYISIVDRVQGKRTIKRFLRMVDLSASWSYTDIDLSSGIDIRTGEIDKYDNCVIGLKNSRMLEPFTKYKKFFMFKLPNQLLDVVCKHEISTHVLLPPSLNIDKFKNFGKYASIHMNDVLGCGHNGMKGSPVLTNDLSDDNVSINYTIDAKIVGKNLNSSKLFIMKEKEYNLRVMPFQVDSRLFGERTSMRQLNDLQTLIDERIAALKNIFRKLENNKPIISSDIHGLYLSGNFDDATINELNSQEILQRKLDQLHINNRLNNNNELLSDFKNILPKENTIEAQLNYKFKKHSSSGFLSGILSSASSSLSLSSVNDIAHPTASQTPTSPNISHSSANSTNNSGLIIVRANIPTKSLPYCSPSLLRKTNKFENKNKHDQDNWVRLNTTNNIELLDEIELKLLCLQSNNSLPHEPPSIHSISLQLVAINIKSDYSIPIKLHSELLQDKERLKNLQKTFKNYHRETNDFKSRFESESTKLNELYNIGRQSHNLRHLNFEDFISEQIESDILSLIDLKVHTTEVNDFFKKHKQMGENTSSWTKVNDLQFEKNLKIKLEINKDMNETIIPNFESCLFGRFYCIEVTIKFDRHIGSTKLSIPINIKNLI</sequence>
<dbReference type="Proteomes" id="UP000005220">
    <property type="component" value="Chromosome 1"/>
</dbReference>
<dbReference type="InParanoid" id="H2AMW5"/>
<gene>
    <name evidence="4" type="primary">KAFR0A02790</name>
    <name evidence="4" type="ORF">KAFR_0A02790</name>
</gene>
<dbReference type="PANTHER" id="PTHR31904:SF1">
    <property type="entry name" value="BYPASS OF STOP CODON PROTEIN 5-RELATED"/>
    <property type="match status" value="1"/>
</dbReference>
<dbReference type="GO" id="GO:0000209">
    <property type="term" value="P:protein polyubiquitination"/>
    <property type="evidence" value="ECO:0007669"/>
    <property type="project" value="EnsemblFungi"/>
</dbReference>
<dbReference type="EMBL" id="HE650821">
    <property type="protein sequence ID" value="CCF55715.1"/>
    <property type="molecule type" value="Genomic_DNA"/>
</dbReference>
<dbReference type="KEGG" id="kaf:KAFR_0A02790"/>
<dbReference type="Pfam" id="PF04425">
    <property type="entry name" value="Bul1_N"/>
    <property type="match status" value="1"/>
</dbReference>
<evidence type="ECO:0000259" key="2">
    <source>
        <dbReference type="Pfam" id="PF04425"/>
    </source>
</evidence>
<keyword evidence="5" id="KW-1185">Reference proteome</keyword>
<dbReference type="AlphaFoldDB" id="H2AMW5"/>
<evidence type="ECO:0008006" key="6">
    <source>
        <dbReference type="Google" id="ProtNLM"/>
    </source>
</evidence>
<dbReference type="STRING" id="1071382.H2AMW5"/>
<dbReference type="PANTHER" id="PTHR31904">
    <property type="entry name" value="BYPASS OF STOP CODON PROTEIN 5-RELATED"/>
    <property type="match status" value="1"/>
</dbReference>
<evidence type="ECO:0000313" key="5">
    <source>
        <dbReference type="Proteomes" id="UP000005220"/>
    </source>
</evidence>
<organism evidence="4 5">
    <name type="scientific">Kazachstania africana (strain ATCC 22294 / BCRC 22015 / CBS 2517 / CECT 1963 / NBRC 1671 / NRRL Y-8276)</name>
    <name type="common">Yeast</name>
    <name type="synonym">Kluyveromyces africanus</name>
    <dbReference type="NCBI Taxonomy" id="1071382"/>
    <lineage>
        <taxon>Eukaryota</taxon>
        <taxon>Fungi</taxon>
        <taxon>Dikarya</taxon>
        <taxon>Ascomycota</taxon>
        <taxon>Saccharomycotina</taxon>
        <taxon>Saccharomycetes</taxon>
        <taxon>Saccharomycetales</taxon>
        <taxon>Saccharomycetaceae</taxon>
        <taxon>Kazachstania</taxon>
    </lineage>
</organism>
<feature type="region of interest" description="Disordered" evidence="1">
    <location>
        <begin position="106"/>
        <end position="142"/>
    </location>
</feature>
<dbReference type="GO" id="GO:0034450">
    <property type="term" value="F:ubiquitin-ubiquitin ligase activity"/>
    <property type="evidence" value="ECO:0007669"/>
    <property type="project" value="EnsemblFungi"/>
</dbReference>
<reference evidence="4 5" key="1">
    <citation type="journal article" date="2011" name="Proc. Natl. Acad. Sci. U.S.A.">
        <title>Evolutionary erosion of yeast sex chromosomes by mating-type switching accidents.</title>
        <authorList>
            <person name="Gordon J.L."/>
            <person name="Armisen D."/>
            <person name="Proux-Wera E."/>
            <person name="Oheigeartaigh S.S."/>
            <person name="Byrne K.P."/>
            <person name="Wolfe K.H."/>
        </authorList>
    </citation>
    <scope>NUCLEOTIDE SEQUENCE [LARGE SCALE GENOMIC DNA]</scope>
    <source>
        <strain evidence="5">ATCC 22294 / BCRC 22015 / CBS 2517 / CECT 1963 / NBRC 1671 / NRRL Y-8276</strain>
    </source>
</reference>
<protein>
    <recommendedName>
        <fullName evidence="6">Bul1 N-terminal domain-containing protein</fullName>
    </recommendedName>
</protein>
<dbReference type="OrthoDB" id="2283785at2759"/>
<dbReference type="GeneID" id="13887058"/>
<evidence type="ECO:0000313" key="4">
    <source>
        <dbReference type="EMBL" id="CCF55715.1"/>
    </source>
</evidence>
<proteinExistence type="predicted"/>
<feature type="compositionally biased region" description="Low complexity" evidence="1">
    <location>
        <begin position="122"/>
        <end position="142"/>
    </location>
</feature>
<dbReference type="InterPro" id="IPR007519">
    <property type="entry name" value="Bul1_N"/>
</dbReference>